<dbReference type="GO" id="GO:0016042">
    <property type="term" value="P:lipid catabolic process"/>
    <property type="evidence" value="ECO:0007669"/>
    <property type="project" value="UniProtKB-KW"/>
</dbReference>
<evidence type="ECO:0000256" key="1">
    <source>
        <dbReference type="ARBA" id="ARBA00008668"/>
    </source>
</evidence>
<evidence type="ECO:0008006" key="6">
    <source>
        <dbReference type="Google" id="ProtNLM"/>
    </source>
</evidence>
<dbReference type="PANTHER" id="PTHR45648">
    <property type="entry name" value="GDSL LIPASE/ACYLHYDROLASE FAMILY PROTEIN (AFU_ORTHOLOGUE AFUA_4G14700)"/>
    <property type="match status" value="1"/>
</dbReference>
<dbReference type="Proteomes" id="UP000636709">
    <property type="component" value="Unassembled WGS sequence"/>
</dbReference>
<dbReference type="GO" id="GO:0016788">
    <property type="term" value="F:hydrolase activity, acting on ester bonds"/>
    <property type="evidence" value="ECO:0007669"/>
    <property type="project" value="InterPro"/>
</dbReference>
<evidence type="ECO:0000256" key="2">
    <source>
        <dbReference type="ARBA" id="ARBA00022801"/>
    </source>
</evidence>
<gene>
    <name evidence="4" type="ORF">HU200_012562</name>
</gene>
<organism evidence="4 5">
    <name type="scientific">Digitaria exilis</name>
    <dbReference type="NCBI Taxonomy" id="1010633"/>
    <lineage>
        <taxon>Eukaryota</taxon>
        <taxon>Viridiplantae</taxon>
        <taxon>Streptophyta</taxon>
        <taxon>Embryophyta</taxon>
        <taxon>Tracheophyta</taxon>
        <taxon>Spermatophyta</taxon>
        <taxon>Magnoliopsida</taxon>
        <taxon>Liliopsida</taxon>
        <taxon>Poales</taxon>
        <taxon>Poaceae</taxon>
        <taxon>PACMAD clade</taxon>
        <taxon>Panicoideae</taxon>
        <taxon>Panicodae</taxon>
        <taxon>Paniceae</taxon>
        <taxon>Anthephorinae</taxon>
        <taxon>Digitaria</taxon>
    </lineage>
</organism>
<dbReference type="PANTHER" id="PTHR45648:SF104">
    <property type="entry name" value="OS02G0292600 PROTEIN"/>
    <property type="match status" value="1"/>
</dbReference>
<evidence type="ECO:0000256" key="3">
    <source>
        <dbReference type="ARBA" id="ARBA00022963"/>
    </source>
</evidence>
<accession>A0A835FEU1</accession>
<sequence length="333" mass="36126">MGLIFPTLNPLEDSATDTTLRTSSAFENSFSDACFVLVDGVVDSTYAAKAMGLEISPAAYLSLTGPINMDGFTGVNYASECAKILNINDEMDRCAANTIPLLTQVAAFTATRAQMELQLSSRELKKLLSKSLFLIGIGTCDLFRASLLQALGISTKFDPSADVQYVASSLAAAIRALHDAGARKFAVINAPPIGCAPGGRIPWLVRGRRVHVPNGRCDETKNKLVVEFNDGIRHLMANLSSELDGLRYSIADFYDFANATFVNPSAAGFVDIASECCTNYLCDSPPCQNRSQYWFWDDLYPTEQAAKLAAAAFYDGPAQFTVPFSFKKLVQKK</sequence>
<keyword evidence="3" id="KW-0443">Lipid metabolism</keyword>
<keyword evidence="5" id="KW-1185">Reference proteome</keyword>
<dbReference type="InterPro" id="IPR001087">
    <property type="entry name" value="GDSL"/>
</dbReference>
<keyword evidence="2" id="KW-0378">Hydrolase</keyword>
<comment type="caution">
    <text evidence="4">The sequence shown here is derived from an EMBL/GenBank/DDBJ whole genome shotgun (WGS) entry which is preliminary data.</text>
</comment>
<evidence type="ECO:0000313" key="5">
    <source>
        <dbReference type="Proteomes" id="UP000636709"/>
    </source>
</evidence>
<name>A0A835FEU1_9POAL</name>
<dbReference type="Pfam" id="PF00657">
    <property type="entry name" value="Lipase_GDSL"/>
    <property type="match status" value="1"/>
</dbReference>
<protein>
    <recommendedName>
        <fullName evidence="6">GDSL esterase/lipase</fullName>
    </recommendedName>
</protein>
<comment type="similarity">
    <text evidence="1">Belongs to the 'GDSL' lipolytic enzyme family.</text>
</comment>
<evidence type="ECO:0000313" key="4">
    <source>
        <dbReference type="EMBL" id="KAF8749735.1"/>
    </source>
</evidence>
<dbReference type="AlphaFoldDB" id="A0A835FEU1"/>
<dbReference type="InterPro" id="IPR051058">
    <property type="entry name" value="GDSL_Est/Lipase"/>
</dbReference>
<reference evidence="4" key="1">
    <citation type="submission" date="2020-07" db="EMBL/GenBank/DDBJ databases">
        <title>Genome sequence and genetic diversity analysis of an under-domesticated orphan crop, white fonio (Digitaria exilis).</title>
        <authorList>
            <person name="Bennetzen J.L."/>
            <person name="Chen S."/>
            <person name="Ma X."/>
            <person name="Wang X."/>
            <person name="Yssel A.E.J."/>
            <person name="Chaluvadi S.R."/>
            <person name="Johnson M."/>
            <person name="Gangashetty P."/>
            <person name="Hamidou F."/>
            <person name="Sanogo M.D."/>
            <person name="Zwaenepoel A."/>
            <person name="Wallace J."/>
            <person name="Van De Peer Y."/>
            <person name="Van Deynze A."/>
        </authorList>
    </citation>
    <scope>NUCLEOTIDE SEQUENCE</scope>
    <source>
        <tissue evidence="4">Leaves</tissue>
    </source>
</reference>
<dbReference type="OrthoDB" id="1600564at2759"/>
<proteinExistence type="inferred from homology"/>
<keyword evidence="3" id="KW-0442">Lipid degradation</keyword>
<dbReference type="Gene3D" id="3.40.50.1110">
    <property type="entry name" value="SGNH hydrolase"/>
    <property type="match status" value="1"/>
</dbReference>
<dbReference type="InterPro" id="IPR036514">
    <property type="entry name" value="SGNH_hydro_sf"/>
</dbReference>
<dbReference type="EMBL" id="JACEFO010001033">
    <property type="protein sequence ID" value="KAF8749735.1"/>
    <property type="molecule type" value="Genomic_DNA"/>
</dbReference>